<feature type="domain" description="DUF6824" evidence="2">
    <location>
        <begin position="38"/>
        <end position="124"/>
    </location>
</feature>
<dbReference type="PaxDb" id="2850-Phatr44100"/>
<feature type="compositionally biased region" description="Basic and acidic residues" evidence="1">
    <location>
        <begin position="245"/>
        <end position="257"/>
    </location>
</feature>
<dbReference type="InterPro" id="IPR049227">
    <property type="entry name" value="DUF6824"/>
</dbReference>
<evidence type="ECO:0000313" key="3">
    <source>
        <dbReference type="EMBL" id="ACI65634.1"/>
    </source>
</evidence>
<evidence type="ECO:0000259" key="2">
    <source>
        <dbReference type="Pfam" id="PF20710"/>
    </source>
</evidence>
<dbReference type="GeneID" id="7204035"/>
<dbReference type="RefSeq" id="XP_002186164.1">
    <property type="nucleotide sequence ID" value="XM_002186128.1"/>
</dbReference>
<dbReference type="Pfam" id="PF20710">
    <property type="entry name" value="DUF6824"/>
    <property type="match status" value="1"/>
</dbReference>
<evidence type="ECO:0000256" key="1">
    <source>
        <dbReference type="SAM" id="MobiDB-lite"/>
    </source>
</evidence>
<gene>
    <name evidence="3" type="ORF">PHATR_44100</name>
</gene>
<keyword evidence="4" id="KW-1185">Reference proteome</keyword>
<feature type="compositionally biased region" description="Basic and acidic residues" evidence="1">
    <location>
        <begin position="143"/>
        <end position="153"/>
    </location>
</feature>
<dbReference type="OrthoDB" id="49453at2759"/>
<feature type="region of interest" description="Disordered" evidence="1">
    <location>
        <begin position="221"/>
        <end position="257"/>
    </location>
</feature>
<feature type="compositionally biased region" description="Polar residues" evidence="1">
    <location>
        <begin position="224"/>
        <end position="239"/>
    </location>
</feature>
<dbReference type="HOGENOM" id="CLU_552632_0_0_1"/>
<accession>B5Y5C5</accession>
<reference evidence="3 4" key="1">
    <citation type="journal article" date="2008" name="Nature">
        <title>The Phaeodactylum genome reveals the evolutionary history of diatom genomes.</title>
        <authorList>
            <person name="Bowler C."/>
            <person name="Allen A.E."/>
            <person name="Badger J.H."/>
            <person name="Grimwood J."/>
            <person name="Jabbari K."/>
            <person name="Kuo A."/>
            <person name="Maheswari U."/>
            <person name="Martens C."/>
            <person name="Maumus F."/>
            <person name="Otillar R.P."/>
            <person name="Rayko E."/>
            <person name="Salamov A."/>
            <person name="Vandepoele K."/>
            <person name="Beszteri B."/>
            <person name="Gruber A."/>
            <person name="Heijde M."/>
            <person name="Katinka M."/>
            <person name="Mock T."/>
            <person name="Valentin K."/>
            <person name="Verret F."/>
            <person name="Berges J.A."/>
            <person name="Brownlee C."/>
            <person name="Cadoret J.P."/>
            <person name="Chiovitti A."/>
            <person name="Choi C.J."/>
            <person name="Coesel S."/>
            <person name="De Martino A."/>
            <person name="Detter J.C."/>
            <person name="Durkin C."/>
            <person name="Falciatore A."/>
            <person name="Fournet J."/>
            <person name="Haruta M."/>
            <person name="Huysman M.J."/>
            <person name="Jenkins B.D."/>
            <person name="Jiroutova K."/>
            <person name="Jorgensen R.E."/>
            <person name="Joubert Y."/>
            <person name="Kaplan A."/>
            <person name="Kroger N."/>
            <person name="Kroth P.G."/>
            <person name="La Roche J."/>
            <person name="Lindquist E."/>
            <person name="Lommer M."/>
            <person name="Martin-Jezequel V."/>
            <person name="Lopez P.J."/>
            <person name="Lucas S."/>
            <person name="Mangogna M."/>
            <person name="McGinnis K."/>
            <person name="Medlin L.K."/>
            <person name="Montsant A."/>
            <person name="Oudot-Le Secq M.P."/>
            <person name="Napoli C."/>
            <person name="Obornik M."/>
            <person name="Parker M.S."/>
            <person name="Petit J.L."/>
            <person name="Porcel B.M."/>
            <person name="Poulsen N."/>
            <person name="Robison M."/>
            <person name="Rychlewski L."/>
            <person name="Rynearson T.A."/>
            <person name="Schmutz J."/>
            <person name="Shapiro H."/>
            <person name="Siaut M."/>
            <person name="Stanley M."/>
            <person name="Sussman M.R."/>
            <person name="Taylor A.R."/>
            <person name="Vardi A."/>
            <person name="von Dassow P."/>
            <person name="Vyverman W."/>
            <person name="Willis A."/>
            <person name="Wyrwicz L.S."/>
            <person name="Rokhsar D.S."/>
            <person name="Weissenbach J."/>
            <person name="Armbrust E.V."/>
            <person name="Green B.R."/>
            <person name="Van de Peer Y."/>
            <person name="Grigoriev I.V."/>
        </authorList>
    </citation>
    <scope>NUCLEOTIDE SEQUENCE [LARGE SCALE GENOMIC DNA]</scope>
    <source>
        <strain evidence="3 4">CCAP 1055/1</strain>
    </source>
</reference>
<dbReference type="EMBL" id="CP001142">
    <property type="protein sequence ID" value="ACI65634.1"/>
    <property type="molecule type" value="Genomic_DNA"/>
</dbReference>
<feature type="region of interest" description="Disordered" evidence="1">
    <location>
        <begin position="131"/>
        <end position="175"/>
    </location>
</feature>
<dbReference type="InParanoid" id="B5Y5C5"/>
<dbReference type="Proteomes" id="UP000000759">
    <property type="component" value="Chromosome 3"/>
</dbReference>
<organism evidence="3 4">
    <name type="scientific">Phaeodactylum tricornutum (strain CCAP 1055/1)</name>
    <dbReference type="NCBI Taxonomy" id="556484"/>
    <lineage>
        <taxon>Eukaryota</taxon>
        <taxon>Sar</taxon>
        <taxon>Stramenopiles</taxon>
        <taxon>Ochrophyta</taxon>
        <taxon>Bacillariophyta</taxon>
        <taxon>Bacillariophyceae</taxon>
        <taxon>Bacillariophycidae</taxon>
        <taxon>Naviculales</taxon>
        <taxon>Phaeodactylaceae</taxon>
        <taxon>Phaeodactylum</taxon>
    </lineage>
</organism>
<evidence type="ECO:0000313" key="4">
    <source>
        <dbReference type="Proteomes" id="UP000000759"/>
    </source>
</evidence>
<sequence>MNRDLPSEPVPSVSLLVGRTIGSRINLLPEDFKPGIDDVICGRGKKCYSHIGNERFRQRVLGMLDKYSQARSKLDKSSVLNDVVEQVRIASPRGGFIKQDEATRRWFEVGDFLAREKTSQTFRDALHEHYKSSSVAKKKRRQKEQAKVSEKLQRGGLADFKQQDPSRSSSDSYLASANEDQAALGILARLHQLSELRKEHASLGLAASMYRLSSHNTKAHPRFSNCSFQRASPETQSGGISMHASSEEPFKSRFDDRGNLRRNAQRSFSLPSSPQTLPTYGFDLELDWLSHSLPTVQFPRNEATDGMEAIHHTLPQPSYTDHISLASWSNQQALVSPPSFPHYASFGKPKLLANIKLPPVGDGISKDLLSSLEKLTEPSFGDCNPFEPIPLTPIGDLKKPDNLDQAAKVQGTPLVEDPILTDTSQTQKTSLERNRSAFLRKQKRRQPWGGGHHTAQIATFSGRRELQKGADETFISSSFGFQHVCHRREYWCRS</sequence>
<name>B5Y5C5_PHATC</name>
<dbReference type="AlphaFoldDB" id="B5Y5C5"/>
<reference evidence="4" key="2">
    <citation type="submission" date="2008-08" db="EMBL/GenBank/DDBJ databases">
        <authorList>
            <consortium name="Diatom Consortium"/>
            <person name="Grigoriev I."/>
            <person name="Grimwood J."/>
            <person name="Kuo A."/>
            <person name="Otillar R.P."/>
            <person name="Salamov A."/>
            <person name="Detter J.C."/>
            <person name="Lindquist E."/>
            <person name="Shapiro H."/>
            <person name="Lucas S."/>
            <person name="Glavina del Rio T."/>
            <person name="Pitluck S."/>
            <person name="Rokhsar D."/>
            <person name="Bowler C."/>
        </authorList>
    </citation>
    <scope>GENOME REANNOTATION</scope>
    <source>
        <strain evidence="4">CCAP 1055/1</strain>
    </source>
</reference>
<protein>
    <recommendedName>
        <fullName evidence="2">DUF6824 domain-containing protein</fullName>
    </recommendedName>
</protein>
<dbReference type="KEGG" id="pti:PHATR_44100"/>
<proteinExistence type="predicted"/>
<feature type="compositionally biased region" description="Low complexity" evidence="1">
    <location>
        <begin position="166"/>
        <end position="175"/>
    </location>
</feature>